<keyword evidence="3" id="KW-1185">Reference proteome</keyword>
<evidence type="ECO:0000313" key="2">
    <source>
        <dbReference type="EMBL" id="QNN53688.1"/>
    </source>
</evidence>
<dbReference type="AlphaFoldDB" id="A0A7G9RDL3"/>
<protein>
    <recommendedName>
        <fullName evidence="4">PH domain-containing protein</fullName>
    </recommendedName>
</protein>
<accession>A0A7G9RDL3</accession>
<evidence type="ECO:0008006" key="4">
    <source>
        <dbReference type="Google" id="ProtNLM"/>
    </source>
</evidence>
<feature type="transmembrane region" description="Helical" evidence="1">
    <location>
        <begin position="21"/>
        <end position="44"/>
    </location>
</feature>
<keyword evidence="1" id="KW-1133">Transmembrane helix</keyword>
<dbReference type="Proteomes" id="UP000515947">
    <property type="component" value="Chromosome"/>
</dbReference>
<dbReference type="RefSeq" id="WP_187579529.1">
    <property type="nucleotide sequence ID" value="NZ_CP060713.1"/>
</dbReference>
<dbReference type="EMBL" id="CP060713">
    <property type="protein sequence ID" value="QNN53688.1"/>
    <property type="molecule type" value="Genomic_DNA"/>
</dbReference>
<reference evidence="2 3" key="1">
    <citation type="submission" date="2020-08" db="EMBL/GenBank/DDBJ databases">
        <title>Genome sequence of Nocardioides mesophilus KACC 16243T.</title>
        <authorList>
            <person name="Hyun D.-W."/>
            <person name="Bae J.-W."/>
        </authorList>
    </citation>
    <scope>NUCLEOTIDE SEQUENCE [LARGE SCALE GENOMIC DNA]</scope>
    <source>
        <strain evidence="2 3">KACC 16243</strain>
    </source>
</reference>
<feature type="transmembrane region" description="Helical" evidence="1">
    <location>
        <begin position="50"/>
        <end position="68"/>
    </location>
</feature>
<keyword evidence="1" id="KW-0812">Transmembrane</keyword>
<proteinExistence type="predicted"/>
<keyword evidence="1" id="KW-0472">Membrane</keyword>
<feature type="transmembrane region" description="Helical" evidence="1">
    <location>
        <begin position="190"/>
        <end position="211"/>
    </location>
</feature>
<evidence type="ECO:0000256" key="1">
    <source>
        <dbReference type="SAM" id="Phobius"/>
    </source>
</evidence>
<evidence type="ECO:0000313" key="3">
    <source>
        <dbReference type="Proteomes" id="UP000515947"/>
    </source>
</evidence>
<gene>
    <name evidence="2" type="ORF">H9L09_04520</name>
</gene>
<sequence>MSSPPSSPDPSRPVERFKPTSGVLLGYTGLAATVFLLGYVVVYARSVDGLRLALGAVLFGLLVWVSQLRPRATAYRRHVVLKNMVRDAHVPLAAVDEISVGQTLNLWVGEKRYVCIGIGNSIREEVRSRRRRDQPLGTSRLTEFALRADRANNDERAMSYQTFVVTRLEELVDEARRETRGQEAGQARYVLAWPEVAALSVTTVAFLVTLLL</sequence>
<dbReference type="KEGG" id="nmes:H9L09_04520"/>
<organism evidence="2 3">
    <name type="scientific">Nocardioides mesophilus</name>
    <dbReference type="NCBI Taxonomy" id="433659"/>
    <lineage>
        <taxon>Bacteria</taxon>
        <taxon>Bacillati</taxon>
        <taxon>Actinomycetota</taxon>
        <taxon>Actinomycetes</taxon>
        <taxon>Propionibacteriales</taxon>
        <taxon>Nocardioidaceae</taxon>
        <taxon>Nocardioides</taxon>
    </lineage>
</organism>
<name>A0A7G9RDL3_9ACTN</name>